<evidence type="ECO:0000313" key="3">
    <source>
        <dbReference type="Proteomes" id="UP001642409"/>
    </source>
</evidence>
<accession>A0AA86PQ90</accession>
<dbReference type="EMBL" id="CATOUU010000708">
    <property type="protein sequence ID" value="CAI9942848.1"/>
    <property type="molecule type" value="Genomic_DNA"/>
</dbReference>
<dbReference type="EMBL" id="CAXDID020000429">
    <property type="protein sequence ID" value="CAL6090632.1"/>
    <property type="molecule type" value="Genomic_DNA"/>
</dbReference>
<dbReference type="Proteomes" id="UP001642409">
    <property type="component" value="Unassembled WGS sequence"/>
</dbReference>
<evidence type="ECO:0000313" key="1">
    <source>
        <dbReference type="EMBL" id="CAI9942848.1"/>
    </source>
</evidence>
<reference evidence="2 3" key="2">
    <citation type="submission" date="2024-07" db="EMBL/GenBank/DDBJ databases">
        <authorList>
            <person name="Akdeniz Z."/>
        </authorList>
    </citation>
    <scope>NUCLEOTIDE SEQUENCE [LARGE SCALE GENOMIC DNA]</scope>
</reference>
<protein>
    <submittedName>
        <fullName evidence="2">Hypothetical_protein</fullName>
    </submittedName>
</protein>
<name>A0AA86PQ90_9EUKA</name>
<evidence type="ECO:0000313" key="2">
    <source>
        <dbReference type="EMBL" id="CAL6090632.1"/>
    </source>
</evidence>
<reference evidence="1" key="1">
    <citation type="submission" date="2023-06" db="EMBL/GenBank/DDBJ databases">
        <authorList>
            <person name="Kurt Z."/>
        </authorList>
    </citation>
    <scope>NUCLEOTIDE SEQUENCE</scope>
</reference>
<sequence>MDTYVVFLSLFAVRFMVWRVLSATVWTLCWDQVFLFFDEPGVGQVTESFVRKLSSIVLKGIRYTRCYFVVGAELILVVDSILSCFGEERSCQFFCLELASLSSSCPILSSVSPSSSFMSRSFSYQSYFMRLQCCPGYIQ</sequence>
<proteinExistence type="predicted"/>
<gene>
    <name evidence="1" type="ORF">HINF_LOCUS30493</name>
    <name evidence="2" type="ORF">HINF_LOCUS65403</name>
</gene>
<comment type="caution">
    <text evidence="1">The sequence shown here is derived from an EMBL/GenBank/DDBJ whole genome shotgun (WGS) entry which is preliminary data.</text>
</comment>
<keyword evidence="3" id="KW-1185">Reference proteome</keyword>
<dbReference type="AlphaFoldDB" id="A0AA86PQ90"/>
<organism evidence="1">
    <name type="scientific">Hexamita inflata</name>
    <dbReference type="NCBI Taxonomy" id="28002"/>
    <lineage>
        <taxon>Eukaryota</taxon>
        <taxon>Metamonada</taxon>
        <taxon>Diplomonadida</taxon>
        <taxon>Hexamitidae</taxon>
        <taxon>Hexamitinae</taxon>
        <taxon>Hexamita</taxon>
    </lineage>
</organism>